<dbReference type="Proteomes" id="UP000023152">
    <property type="component" value="Unassembled WGS sequence"/>
</dbReference>
<name>X6L7J6_RETFI</name>
<dbReference type="SMART" id="SM00028">
    <property type="entry name" value="TPR"/>
    <property type="match status" value="3"/>
</dbReference>
<reference evidence="4 5" key="1">
    <citation type="journal article" date="2013" name="Curr. Biol.">
        <title>The Genome of the Foraminiferan Reticulomyxa filosa.</title>
        <authorList>
            <person name="Glockner G."/>
            <person name="Hulsmann N."/>
            <person name="Schleicher M."/>
            <person name="Noegel A.A."/>
            <person name="Eichinger L."/>
            <person name="Gallinger C."/>
            <person name="Pawlowski J."/>
            <person name="Sierra R."/>
            <person name="Euteneuer U."/>
            <person name="Pillet L."/>
            <person name="Moustafa A."/>
            <person name="Platzer M."/>
            <person name="Groth M."/>
            <person name="Szafranski K."/>
            <person name="Schliwa M."/>
        </authorList>
    </citation>
    <scope>NUCLEOTIDE SEQUENCE [LARGE SCALE GENOMIC DNA]</scope>
</reference>
<keyword evidence="2 3" id="KW-0802">TPR repeat</keyword>
<dbReference type="PROSITE" id="PS50005">
    <property type="entry name" value="TPR"/>
    <property type="match status" value="3"/>
</dbReference>
<feature type="repeat" description="TPR" evidence="3">
    <location>
        <begin position="275"/>
        <end position="308"/>
    </location>
</feature>
<dbReference type="EMBL" id="ASPP01048575">
    <property type="protein sequence ID" value="ETN97802.1"/>
    <property type="molecule type" value="Genomic_DNA"/>
</dbReference>
<sequence length="315" mass="37034">IIQTTTTCDRRVFLYNNYYYLSNTSIEMNQNHPWNKANKKAHEIVNQMINEKQQGIIVISTNIDQFAKSNNKKFWQEKIIIGKYSICLFCSKKITFDDITIDGCVYVVDCVIRGIGNCYITQQLIHTNKSVIQCSFHSPVFTCSWPINTKQLMRSGKKLLKNSNLNEAIQFFHFLLCVRLQTLHHSHIDIATSYFWLGIAYYNKREYDKAVEYYERSLKIRLDKFGHDHTDVADSYNNLGYVYKKKGEYDKAIEYYEKSLKSRLDKLGHDHIHVADSYNNLGNVYEKKGECNKAIEYHEKSLKIRLDKLGHDHIH</sequence>
<evidence type="ECO:0000313" key="4">
    <source>
        <dbReference type="EMBL" id="ETN97802.1"/>
    </source>
</evidence>
<evidence type="ECO:0000256" key="1">
    <source>
        <dbReference type="ARBA" id="ARBA00022737"/>
    </source>
</evidence>
<comment type="caution">
    <text evidence="4">The sequence shown here is derived from an EMBL/GenBank/DDBJ whole genome shotgun (WGS) entry which is preliminary data.</text>
</comment>
<evidence type="ECO:0000313" key="5">
    <source>
        <dbReference type="Proteomes" id="UP000023152"/>
    </source>
</evidence>
<dbReference type="InterPro" id="IPR019734">
    <property type="entry name" value="TPR_rpt"/>
</dbReference>
<proteinExistence type="predicted"/>
<protein>
    <submittedName>
        <fullName evidence="4">Uncharacterized protein</fullName>
    </submittedName>
</protein>
<accession>X6L7J6</accession>
<dbReference type="AlphaFoldDB" id="X6L7J6"/>
<feature type="repeat" description="TPR" evidence="3">
    <location>
        <begin position="191"/>
        <end position="224"/>
    </location>
</feature>
<evidence type="ECO:0000256" key="2">
    <source>
        <dbReference type="ARBA" id="ARBA00022803"/>
    </source>
</evidence>
<dbReference type="PANTHER" id="PTHR45641:SF1">
    <property type="entry name" value="AAA+ ATPASE DOMAIN-CONTAINING PROTEIN"/>
    <property type="match status" value="1"/>
</dbReference>
<dbReference type="OrthoDB" id="2423701at2759"/>
<gene>
    <name evidence="4" type="ORF">RFI_39724</name>
</gene>
<dbReference type="SMART" id="SM00671">
    <property type="entry name" value="SEL1"/>
    <property type="match status" value="3"/>
</dbReference>
<keyword evidence="1" id="KW-0677">Repeat</keyword>
<dbReference type="Pfam" id="PF13424">
    <property type="entry name" value="TPR_12"/>
    <property type="match status" value="1"/>
</dbReference>
<feature type="non-terminal residue" evidence="4">
    <location>
        <position position="315"/>
    </location>
</feature>
<evidence type="ECO:0000256" key="3">
    <source>
        <dbReference type="PROSITE-ProRule" id="PRU00339"/>
    </source>
</evidence>
<feature type="repeat" description="TPR" evidence="3">
    <location>
        <begin position="233"/>
        <end position="266"/>
    </location>
</feature>
<dbReference type="Gene3D" id="1.25.40.10">
    <property type="entry name" value="Tetratricopeptide repeat domain"/>
    <property type="match status" value="1"/>
</dbReference>
<dbReference type="SUPFAM" id="SSF48452">
    <property type="entry name" value="TPR-like"/>
    <property type="match status" value="1"/>
</dbReference>
<organism evidence="4 5">
    <name type="scientific">Reticulomyxa filosa</name>
    <dbReference type="NCBI Taxonomy" id="46433"/>
    <lineage>
        <taxon>Eukaryota</taxon>
        <taxon>Sar</taxon>
        <taxon>Rhizaria</taxon>
        <taxon>Retaria</taxon>
        <taxon>Foraminifera</taxon>
        <taxon>Monothalamids</taxon>
        <taxon>Reticulomyxidae</taxon>
        <taxon>Reticulomyxa</taxon>
    </lineage>
</organism>
<dbReference type="InterPro" id="IPR006597">
    <property type="entry name" value="Sel1-like"/>
</dbReference>
<dbReference type="PROSITE" id="PS50293">
    <property type="entry name" value="TPR_REGION"/>
    <property type="match status" value="3"/>
</dbReference>
<keyword evidence="5" id="KW-1185">Reference proteome</keyword>
<feature type="non-terminal residue" evidence="4">
    <location>
        <position position="1"/>
    </location>
</feature>
<dbReference type="Pfam" id="PF00515">
    <property type="entry name" value="TPR_1"/>
    <property type="match status" value="1"/>
</dbReference>
<dbReference type="InterPro" id="IPR011990">
    <property type="entry name" value="TPR-like_helical_dom_sf"/>
</dbReference>
<dbReference type="PANTHER" id="PTHR45641">
    <property type="entry name" value="TETRATRICOPEPTIDE REPEAT PROTEIN (AFU_ORTHOLOGUE AFUA_6G03870)"/>
    <property type="match status" value="1"/>
</dbReference>